<dbReference type="PANTHER" id="PTHR46512">
    <property type="entry name" value="PEPTIDYLPROLYL ISOMERASE"/>
    <property type="match status" value="1"/>
</dbReference>
<dbReference type="OrthoDB" id="1929311at2759"/>
<evidence type="ECO:0000256" key="3">
    <source>
        <dbReference type="PROSITE-ProRule" id="PRU00277"/>
    </source>
</evidence>
<evidence type="ECO:0000256" key="1">
    <source>
        <dbReference type="ARBA" id="ARBA00022737"/>
    </source>
</evidence>
<dbReference type="InterPro" id="IPR050754">
    <property type="entry name" value="FKBP4/5/8-like"/>
</dbReference>
<dbReference type="PANTHER" id="PTHR46512:SF11">
    <property type="entry name" value="PEPTIDYLPROLYL ISOMERASE"/>
    <property type="match status" value="1"/>
</dbReference>
<dbReference type="Pfam" id="PF00254">
    <property type="entry name" value="FKBP_C"/>
    <property type="match status" value="2"/>
</dbReference>
<dbReference type="InterPro" id="IPR019734">
    <property type="entry name" value="TPR_rpt"/>
</dbReference>
<feature type="domain" description="PPIase FKBP-type" evidence="5">
    <location>
        <begin position="194"/>
        <end position="281"/>
    </location>
</feature>
<evidence type="ECO:0000259" key="5">
    <source>
        <dbReference type="PROSITE" id="PS50059"/>
    </source>
</evidence>
<dbReference type="EMBL" id="JADFTS010000004">
    <property type="protein sequence ID" value="KAF9610083.1"/>
    <property type="molecule type" value="Genomic_DNA"/>
</dbReference>
<dbReference type="PROSITE" id="PS50059">
    <property type="entry name" value="FKBP_PPIASE"/>
    <property type="match status" value="2"/>
</dbReference>
<dbReference type="PROSITE" id="PS50005">
    <property type="entry name" value="TPR"/>
    <property type="match status" value="1"/>
</dbReference>
<evidence type="ECO:0000256" key="4">
    <source>
        <dbReference type="PROSITE-ProRule" id="PRU00339"/>
    </source>
</evidence>
<organism evidence="6 7">
    <name type="scientific">Coptis chinensis</name>
    <dbReference type="NCBI Taxonomy" id="261450"/>
    <lineage>
        <taxon>Eukaryota</taxon>
        <taxon>Viridiplantae</taxon>
        <taxon>Streptophyta</taxon>
        <taxon>Embryophyta</taxon>
        <taxon>Tracheophyta</taxon>
        <taxon>Spermatophyta</taxon>
        <taxon>Magnoliopsida</taxon>
        <taxon>Ranunculales</taxon>
        <taxon>Ranunculaceae</taxon>
        <taxon>Coptidoideae</taxon>
        <taxon>Coptis</taxon>
    </lineage>
</organism>
<proteinExistence type="predicted"/>
<sequence>MKHLDVAGGTGDVAFRILDNINSISRRAVKYDPADNLNDETQIYVRSIAKTCYQMFTKPCHSKVKYEAQLEDGTVVSKFEGVDFTVGDGGSFVPYFRVNTSLLSLVHVLPLQPGYFCPALSKAIKTMKKGEKVLLTVKATVWLWGDGPGAEGAVPPTATLLITLELVRGRLKTVTEVTNDKKVIKKKIIKEGEVKLIGKLQDGTVFLKTGHDDDELFEFKMDEEQVIDGLDRAVMTMKKGEVVESTIALEYGFGSSEFKQELAVVTPNSTLYYEVELESFVKERELWDMNTPEKIEAAGKKKEEGNDAFKAGKYALATENLLVIRLENLLNMTPTSVKRKQNSPRALYRHAQAYIQLANLDLAGIDIKKVLEIDPNTVKLIGKLQDGTVFLKTGHDDDELFEFKMDEELAVVPPNSTLYYEVELESFVKERESWDMNTPEKIEASGKKEEEGTVTFKAGKVAGNTCIRSGAISGSGSGCWGFKHTYEGCFWNVIEELFEGKLLEGTVDPGNPAILGITYQYICYKIVGASQFHLLISARGLQPLTVECSAAKLFAKHMKVEDQVSMLKSRVNIASVTPSRIKKLIGVDALGLLRLSVIVMDMHTDAKGYSLLALPQVSEEFWDLYKSHFHQLKVQGDLRICLYGPISCACDKKSAVTHDE</sequence>
<accession>A0A835I4Z3</accession>
<name>A0A835I4Z3_9MAGN</name>
<protein>
    <recommendedName>
        <fullName evidence="3">peptidylprolyl isomerase</fullName>
        <ecNumber evidence="3">5.2.1.8</ecNumber>
    </recommendedName>
</protein>
<dbReference type="EC" id="5.2.1.8" evidence="3"/>
<feature type="domain" description="PPIase FKBP-type" evidence="5">
    <location>
        <begin position="59"/>
        <end position="170"/>
    </location>
</feature>
<dbReference type="Pfam" id="PF14617">
    <property type="entry name" value="CMS1"/>
    <property type="match status" value="1"/>
</dbReference>
<keyword evidence="2 4" id="KW-0802">TPR repeat</keyword>
<feature type="repeat" description="TPR" evidence="4">
    <location>
        <begin position="344"/>
        <end position="377"/>
    </location>
</feature>
<evidence type="ECO:0000313" key="6">
    <source>
        <dbReference type="EMBL" id="KAF9610083.1"/>
    </source>
</evidence>
<keyword evidence="7" id="KW-1185">Reference proteome</keyword>
<dbReference type="InterPro" id="IPR032704">
    <property type="entry name" value="Cms1"/>
</dbReference>
<keyword evidence="3" id="KW-0413">Isomerase</keyword>
<evidence type="ECO:0000256" key="2">
    <source>
        <dbReference type="ARBA" id="ARBA00022803"/>
    </source>
</evidence>
<dbReference type="InterPro" id="IPR001179">
    <property type="entry name" value="PPIase_FKBP_dom"/>
</dbReference>
<comment type="caution">
    <text evidence="6">The sequence shown here is derived from an EMBL/GenBank/DDBJ whole genome shotgun (WGS) entry which is preliminary data.</text>
</comment>
<dbReference type="Gene3D" id="1.25.40.10">
    <property type="entry name" value="Tetratricopeptide repeat domain"/>
    <property type="match status" value="2"/>
</dbReference>
<dbReference type="InterPro" id="IPR046357">
    <property type="entry name" value="PPIase_dom_sf"/>
</dbReference>
<dbReference type="GO" id="GO:0003755">
    <property type="term" value="F:peptidyl-prolyl cis-trans isomerase activity"/>
    <property type="evidence" value="ECO:0007669"/>
    <property type="project" value="UniProtKB-KW"/>
</dbReference>
<keyword evidence="3" id="KW-0697">Rotamase</keyword>
<evidence type="ECO:0000313" key="7">
    <source>
        <dbReference type="Proteomes" id="UP000631114"/>
    </source>
</evidence>
<comment type="catalytic activity">
    <reaction evidence="3">
        <text>[protein]-peptidylproline (omega=180) = [protein]-peptidylproline (omega=0)</text>
        <dbReference type="Rhea" id="RHEA:16237"/>
        <dbReference type="Rhea" id="RHEA-COMP:10747"/>
        <dbReference type="Rhea" id="RHEA-COMP:10748"/>
        <dbReference type="ChEBI" id="CHEBI:83833"/>
        <dbReference type="ChEBI" id="CHEBI:83834"/>
        <dbReference type="EC" id="5.2.1.8"/>
    </reaction>
</comment>
<gene>
    <name evidence="6" type="ORF">IFM89_019923</name>
</gene>
<dbReference type="Gene3D" id="3.10.50.40">
    <property type="match status" value="2"/>
</dbReference>
<dbReference type="AlphaFoldDB" id="A0A835I4Z3"/>
<dbReference type="InterPro" id="IPR011990">
    <property type="entry name" value="TPR-like_helical_dom_sf"/>
</dbReference>
<keyword evidence="1" id="KW-0677">Repeat</keyword>
<dbReference type="Proteomes" id="UP000631114">
    <property type="component" value="Unassembled WGS sequence"/>
</dbReference>
<dbReference type="SUPFAM" id="SSF54534">
    <property type="entry name" value="FKBP-like"/>
    <property type="match status" value="3"/>
</dbReference>
<dbReference type="SUPFAM" id="SSF48452">
    <property type="entry name" value="TPR-like"/>
    <property type="match status" value="1"/>
</dbReference>
<reference evidence="6 7" key="1">
    <citation type="submission" date="2020-10" db="EMBL/GenBank/DDBJ databases">
        <title>The Coptis chinensis genome and diversification of protoberbering-type alkaloids.</title>
        <authorList>
            <person name="Wang B."/>
            <person name="Shu S."/>
            <person name="Song C."/>
            <person name="Liu Y."/>
        </authorList>
    </citation>
    <scope>NUCLEOTIDE SEQUENCE [LARGE SCALE GENOMIC DNA]</scope>
    <source>
        <strain evidence="6">HL-2020</strain>
        <tissue evidence="6">Leaf</tissue>
    </source>
</reference>